<dbReference type="InterPro" id="IPR000073">
    <property type="entry name" value="AB_hydrolase_1"/>
</dbReference>
<feature type="domain" description="AB hydrolase-1" evidence="3">
    <location>
        <begin position="15"/>
        <end position="120"/>
    </location>
</feature>
<organism evidence="4 5">
    <name type="scientific">Agrobacterium tumefaciens str. B6</name>
    <dbReference type="NCBI Taxonomy" id="1183423"/>
    <lineage>
        <taxon>Bacteria</taxon>
        <taxon>Pseudomonadati</taxon>
        <taxon>Pseudomonadota</taxon>
        <taxon>Alphaproteobacteria</taxon>
        <taxon>Hyphomicrobiales</taxon>
        <taxon>Rhizobiaceae</taxon>
        <taxon>Rhizobium/Agrobacterium group</taxon>
        <taxon>Agrobacterium</taxon>
        <taxon>Agrobacterium tumefaciens complex</taxon>
    </lineage>
</organism>
<gene>
    <name evidence="2 4" type="primary">rutD</name>
    <name evidence="4" type="ORF">AGR4A_Cc260091</name>
</gene>
<dbReference type="GO" id="GO:0006212">
    <property type="term" value="P:uracil catabolic process"/>
    <property type="evidence" value="ECO:0007669"/>
    <property type="project" value="UniProtKB-UniRule"/>
</dbReference>
<keyword evidence="1 2" id="KW-0378">Hydrolase</keyword>
<comment type="function">
    <text evidence="2">Involved in pyrimidine catabolism. May facilitate the hydrolysis of carbamate, a reaction that can also occur spontaneously.</text>
</comment>
<proteinExistence type="inferred from homology"/>
<dbReference type="AlphaFoldDB" id="A0A822V1G9"/>
<dbReference type="InterPro" id="IPR029058">
    <property type="entry name" value="AB_hydrolase_fold"/>
</dbReference>
<evidence type="ECO:0000313" key="5">
    <source>
        <dbReference type="Proteomes" id="UP000192074"/>
    </source>
</evidence>
<evidence type="ECO:0000256" key="2">
    <source>
        <dbReference type="HAMAP-Rule" id="MF_00832"/>
    </source>
</evidence>
<name>A0A822V1G9_AGRTU</name>
<dbReference type="Proteomes" id="UP000192074">
    <property type="component" value="Unassembled WGS sequence"/>
</dbReference>
<dbReference type="Gene3D" id="3.40.50.1820">
    <property type="entry name" value="alpha/beta hydrolase"/>
    <property type="match status" value="1"/>
</dbReference>
<protein>
    <recommendedName>
        <fullName evidence="2">Putative carbamate hydrolase RutD</fullName>
        <ecNumber evidence="2">3.5.1.-</ecNumber>
    </recommendedName>
    <alternativeName>
        <fullName evidence="2">Aminohydrolase</fullName>
    </alternativeName>
</protein>
<dbReference type="RefSeq" id="WP_060723694.1">
    <property type="nucleotide sequence ID" value="NZ_LMVK01000009.1"/>
</dbReference>
<comment type="caution">
    <text evidence="4">The sequence shown here is derived from an EMBL/GenBank/DDBJ whole genome shotgun (WGS) entry which is preliminary data.</text>
</comment>
<dbReference type="HAMAP" id="MF_00832">
    <property type="entry name" value="RutD"/>
    <property type="match status" value="1"/>
</dbReference>
<reference evidence="4 5" key="1">
    <citation type="submission" date="2016-01" db="EMBL/GenBank/DDBJ databases">
        <authorList>
            <person name="Regsiter A."/>
            <person name="william w."/>
        </authorList>
    </citation>
    <scope>NUCLEOTIDE SEQUENCE [LARGE SCALE GENOMIC DNA]</scope>
    <source>
        <strain evidence="4 5">B6</strain>
    </source>
</reference>
<dbReference type="Pfam" id="PF00561">
    <property type="entry name" value="Abhydrolase_1"/>
    <property type="match status" value="1"/>
</dbReference>
<accession>A0A822V1G9</accession>
<comment type="similarity">
    <text evidence="2">Belongs to the AB hydrolase superfamily. Hydrolase RutD family.</text>
</comment>
<evidence type="ECO:0000259" key="3">
    <source>
        <dbReference type="Pfam" id="PF00561"/>
    </source>
</evidence>
<dbReference type="InterPro" id="IPR019913">
    <property type="entry name" value="Pyrimidine_utilisation_RutD"/>
</dbReference>
<dbReference type="NCBIfam" id="TIGR03611">
    <property type="entry name" value="RutD"/>
    <property type="match status" value="1"/>
</dbReference>
<dbReference type="EC" id="3.5.1.-" evidence="2"/>
<dbReference type="InterPro" id="IPR050471">
    <property type="entry name" value="AB_hydrolase"/>
</dbReference>
<sequence>MMHFEVHGRTDPVAPTILLSSGLGGSGTYWAPQIEALSDHFRIVTYDHRGTGRTGGEVPVDGGISAMADDVLEIVSALNLEKFHFMGHALGGLIGLDIALRQPGLIDRLVLINAWSKADPHSGRCFDVRIELLEKSGVEAFVKAQPLFLYPAAWMSDHQERLARDDAHGVAHFQGKANVLRRIAALRAFDVDARLGDIDNPVLVVATKDDLLVPYTRSLRLVESLPQSELCLLDFGAHAVNLTETDLFNTRLLRFLLPATRPFGQDF</sequence>
<evidence type="ECO:0000256" key="1">
    <source>
        <dbReference type="ARBA" id="ARBA00022801"/>
    </source>
</evidence>
<dbReference type="PANTHER" id="PTHR43433:SF5">
    <property type="entry name" value="AB HYDROLASE-1 DOMAIN-CONTAINING PROTEIN"/>
    <property type="match status" value="1"/>
</dbReference>
<comment type="catalytic activity">
    <reaction evidence="2">
        <text>carbamate + 2 H(+) = NH4(+) + CO2</text>
        <dbReference type="Rhea" id="RHEA:15649"/>
        <dbReference type="ChEBI" id="CHEBI:13941"/>
        <dbReference type="ChEBI" id="CHEBI:15378"/>
        <dbReference type="ChEBI" id="CHEBI:16526"/>
        <dbReference type="ChEBI" id="CHEBI:28938"/>
    </reaction>
</comment>
<dbReference type="EMBL" id="FCNL01000019">
    <property type="protein sequence ID" value="CVI17596.1"/>
    <property type="molecule type" value="Genomic_DNA"/>
</dbReference>
<evidence type="ECO:0000313" key="4">
    <source>
        <dbReference type="EMBL" id="CVI17596.1"/>
    </source>
</evidence>
<dbReference type="PRINTS" id="PR00111">
    <property type="entry name" value="ABHYDROLASE"/>
</dbReference>
<dbReference type="GO" id="GO:0016811">
    <property type="term" value="F:hydrolase activity, acting on carbon-nitrogen (but not peptide) bonds, in linear amides"/>
    <property type="evidence" value="ECO:0007669"/>
    <property type="project" value="InterPro"/>
</dbReference>
<dbReference type="PANTHER" id="PTHR43433">
    <property type="entry name" value="HYDROLASE, ALPHA/BETA FOLD FAMILY PROTEIN"/>
    <property type="match status" value="1"/>
</dbReference>
<dbReference type="SUPFAM" id="SSF53474">
    <property type="entry name" value="alpha/beta-Hydrolases"/>
    <property type="match status" value="1"/>
</dbReference>
<dbReference type="GO" id="GO:0019740">
    <property type="term" value="P:nitrogen utilization"/>
    <property type="evidence" value="ECO:0007669"/>
    <property type="project" value="UniProtKB-UniRule"/>
</dbReference>